<dbReference type="GeneID" id="68103479"/>
<protein>
    <submittedName>
        <fullName evidence="1">Uncharacterized protein</fullName>
    </submittedName>
</protein>
<proteinExistence type="predicted"/>
<keyword evidence="2" id="KW-1185">Reference proteome</keyword>
<dbReference type="RefSeq" id="XP_044543362.1">
    <property type="nucleotide sequence ID" value="XM_044686635.1"/>
</dbReference>
<gene>
    <name evidence="1" type="ORF">C9374_011025</name>
</gene>
<dbReference type="EMBL" id="PYSW02000047">
    <property type="protein sequence ID" value="KAG2374188.1"/>
    <property type="molecule type" value="Genomic_DNA"/>
</dbReference>
<organism evidence="1 2">
    <name type="scientific">Naegleria lovaniensis</name>
    <name type="common">Amoeba</name>
    <dbReference type="NCBI Taxonomy" id="51637"/>
    <lineage>
        <taxon>Eukaryota</taxon>
        <taxon>Discoba</taxon>
        <taxon>Heterolobosea</taxon>
        <taxon>Tetramitia</taxon>
        <taxon>Eutetramitia</taxon>
        <taxon>Vahlkampfiidae</taxon>
        <taxon>Naegleria</taxon>
    </lineage>
</organism>
<sequence length="277" mass="31717">MKINRHLVVAEGGNLAAARGREADAPNLYGGITQDVIYQSYKEQIENEKKEIARKLVQLDMERQPSIKELSRDSMDEFGEVNSGVVVAEDFNAHERPSSMKALALERFRKAVKKVESSRMSTRTSFTGTSEFGLLKEGLVTSKEDKEPEIKLTIKRSYSQLRTCNIPKHKFKVEGNQKAIKKADELRKCGYKTMDILSILGVEKYMLLNEKRFSPKCMIDALVQRGKMERYLNTREISFVSKDKVKKGDEGYEDYVLEKKKRIFFNEKKKGGALNVQ</sequence>
<reference evidence="1 2" key="1">
    <citation type="journal article" date="2018" name="BMC Genomics">
        <title>The genome of Naegleria lovaniensis, the basis for a comparative approach to unravel pathogenicity factors of the human pathogenic amoeba N. fowleri.</title>
        <authorList>
            <person name="Liechti N."/>
            <person name="Schurch N."/>
            <person name="Bruggmann R."/>
            <person name="Wittwer M."/>
        </authorList>
    </citation>
    <scope>NUCLEOTIDE SEQUENCE [LARGE SCALE GENOMIC DNA]</scope>
    <source>
        <strain evidence="1 2">ATCC 30569</strain>
    </source>
</reference>
<name>A0AA88GFZ7_NAELO</name>
<accession>A0AA88GFZ7</accession>
<evidence type="ECO:0000313" key="1">
    <source>
        <dbReference type="EMBL" id="KAG2374188.1"/>
    </source>
</evidence>
<dbReference type="AlphaFoldDB" id="A0AA88GFZ7"/>
<dbReference type="Proteomes" id="UP000816034">
    <property type="component" value="Unassembled WGS sequence"/>
</dbReference>
<comment type="caution">
    <text evidence="1">The sequence shown here is derived from an EMBL/GenBank/DDBJ whole genome shotgun (WGS) entry which is preliminary data.</text>
</comment>
<evidence type="ECO:0000313" key="2">
    <source>
        <dbReference type="Proteomes" id="UP000816034"/>
    </source>
</evidence>